<evidence type="ECO:0000313" key="1">
    <source>
        <dbReference type="EMBL" id="CAK0893716.1"/>
    </source>
</evidence>
<name>A0ABN9X3A7_9DINO</name>
<accession>A0ABN9X3A7</accession>
<evidence type="ECO:0000313" key="2">
    <source>
        <dbReference type="Proteomes" id="UP001189429"/>
    </source>
</evidence>
<reference evidence="1" key="1">
    <citation type="submission" date="2023-10" db="EMBL/GenBank/DDBJ databases">
        <authorList>
            <person name="Chen Y."/>
            <person name="Shah S."/>
            <person name="Dougan E. K."/>
            <person name="Thang M."/>
            <person name="Chan C."/>
        </authorList>
    </citation>
    <scope>NUCLEOTIDE SEQUENCE [LARGE SCALE GENOMIC DNA]</scope>
</reference>
<organism evidence="1 2">
    <name type="scientific">Prorocentrum cordatum</name>
    <dbReference type="NCBI Taxonomy" id="2364126"/>
    <lineage>
        <taxon>Eukaryota</taxon>
        <taxon>Sar</taxon>
        <taxon>Alveolata</taxon>
        <taxon>Dinophyceae</taxon>
        <taxon>Prorocentrales</taxon>
        <taxon>Prorocentraceae</taxon>
        <taxon>Prorocentrum</taxon>
    </lineage>
</organism>
<sequence length="148" mass="16067">MFKKKMVGDKQFTISVEAADEVQGCLQPLSKKTGGQYQVATLSVEGIGRAFSSVGASITATRVSGGMLHPPRTALDNRFDPSTGQDDCARICTISAVRTSGIRKKRWGNDRLIVKCLGARCNIGQKCFAEGAMRFVYRLSDQSSLNED</sequence>
<keyword evidence="2" id="KW-1185">Reference proteome</keyword>
<gene>
    <name evidence="1" type="ORF">PCOR1329_LOCUS72974</name>
</gene>
<comment type="caution">
    <text evidence="1">The sequence shown here is derived from an EMBL/GenBank/DDBJ whole genome shotgun (WGS) entry which is preliminary data.</text>
</comment>
<protein>
    <submittedName>
        <fullName evidence="1">Uncharacterized protein</fullName>
    </submittedName>
</protein>
<dbReference type="EMBL" id="CAUYUJ010019793">
    <property type="protein sequence ID" value="CAK0893716.1"/>
    <property type="molecule type" value="Genomic_DNA"/>
</dbReference>
<dbReference type="Proteomes" id="UP001189429">
    <property type="component" value="Unassembled WGS sequence"/>
</dbReference>
<proteinExistence type="predicted"/>